<comment type="similarity">
    <text evidence="1">Belongs to the peptidase C15 family.</text>
</comment>
<keyword evidence="3" id="KW-0378">Hydrolase</keyword>
<keyword evidence="2" id="KW-0645">Protease</keyword>
<dbReference type="AlphaFoldDB" id="A0A9W8P8M2"/>
<gene>
    <name evidence="5" type="ORF">DFH05DRAFT_1520748</name>
</gene>
<dbReference type="GO" id="GO:0008234">
    <property type="term" value="F:cysteine-type peptidase activity"/>
    <property type="evidence" value="ECO:0007669"/>
    <property type="project" value="UniProtKB-KW"/>
</dbReference>
<evidence type="ECO:0000313" key="5">
    <source>
        <dbReference type="EMBL" id="KAJ3749137.1"/>
    </source>
</evidence>
<evidence type="ECO:0000256" key="4">
    <source>
        <dbReference type="ARBA" id="ARBA00022807"/>
    </source>
</evidence>
<proteinExistence type="inferred from homology"/>
<dbReference type="InterPro" id="IPR036440">
    <property type="entry name" value="Peptidase_C15-like_sf"/>
</dbReference>
<evidence type="ECO:0000256" key="3">
    <source>
        <dbReference type="ARBA" id="ARBA00022801"/>
    </source>
</evidence>
<dbReference type="EMBL" id="JANVFU010000002">
    <property type="protein sequence ID" value="KAJ3749137.1"/>
    <property type="molecule type" value="Genomic_DNA"/>
</dbReference>
<dbReference type="PANTHER" id="PTHR23402">
    <property type="entry name" value="PROTEASE FAMILY C15 PYROGLUTAMYL-PEPTIDASE I-RELATED"/>
    <property type="match status" value="1"/>
</dbReference>
<keyword evidence="4" id="KW-0788">Thiol protease</keyword>
<evidence type="ECO:0000313" key="6">
    <source>
        <dbReference type="Proteomes" id="UP001142393"/>
    </source>
</evidence>
<evidence type="ECO:0008006" key="7">
    <source>
        <dbReference type="Google" id="ProtNLM"/>
    </source>
</evidence>
<dbReference type="SUPFAM" id="SSF53182">
    <property type="entry name" value="Pyrrolidone carboxyl peptidase (pyroglutamate aminopeptidase)"/>
    <property type="match status" value="2"/>
</dbReference>
<protein>
    <recommendedName>
        <fullName evidence="7">Peptidase C15 pyroglutamyl peptidase I-like protein</fullName>
    </recommendedName>
</protein>
<dbReference type="Gene3D" id="3.40.630.20">
    <property type="entry name" value="Peptidase C15, pyroglutamyl peptidase I-like"/>
    <property type="match status" value="1"/>
</dbReference>
<dbReference type="GO" id="GO:0006508">
    <property type="term" value="P:proteolysis"/>
    <property type="evidence" value="ECO:0007669"/>
    <property type="project" value="UniProtKB-KW"/>
</dbReference>
<dbReference type="InterPro" id="IPR016125">
    <property type="entry name" value="Peptidase_C15-like"/>
</dbReference>
<dbReference type="PANTHER" id="PTHR23402:SF1">
    <property type="entry name" value="PYROGLUTAMYL-PEPTIDASE I"/>
    <property type="match status" value="1"/>
</dbReference>
<name>A0A9W8P8M2_9AGAR</name>
<dbReference type="Proteomes" id="UP001142393">
    <property type="component" value="Unassembled WGS sequence"/>
</dbReference>
<comment type="caution">
    <text evidence="5">The sequence shown here is derived from an EMBL/GenBank/DDBJ whole genome shotgun (WGS) entry which is preliminary data.</text>
</comment>
<evidence type="ECO:0000256" key="1">
    <source>
        <dbReference type="ARBA" id="ARBA00006641"/>
    </source>
</evidence>
<reference evidence="5 6" key="1">
    <citation type="journal article" date="2023" name="Proc. Natl. Acad. Sci. U.S.A.">
        <title>A global phylogenomic analysis of the shiitake genus Lentinula.</title>
        <authorList>
            <person name="Sierra-Patev S."/>
            <person name="Min B."/>
            <person name="Naranjo-Ortiz M."/>
            <person name="Looney B."/>
            <person name="Konkel Z."/>
            <person name="Slot J.C."/>
            <person name="Sakamoto Y."/>
            <person name="Steenwyk J.L."/>
            <person name="Rokas A."/>
            <person name="Carro J."/>
            <person name="Camarero S."/>
            <person name="Ferreira P."/>
            <person name="Molpeceres G."/>
            <person name="Ruiz-Duenas F.J."/>
            <person name="Serrano A."/>
            <person name="Henrissat B."/>
            <person name="Drula E."/>
            <person name="Hughes K.W."/>
            <person name="Mata J.L."/>
            <person name="Ishikawa N.K."/>
            <person name="Vargas-Isla R."/>
            <person name="Ushijima S."/>
            <person name="Smith C.A."/>
            <person name="Donoghue J."/>
            <person name="Ahrendt S."/>
            <person name="Andreopoulos W."/>
            <person name="He G."/>
            <person name="LaButti K."/>
            <person name="Lipzen A."/>
            <person name="Ng V."/>
            <person name="Riley R."/>
            <person name="Sandor L."/>
            <person name="Barry K."/>
            <person name="Martinez A.T."/>
            <person name="Xiao Y."/>
            <person name="Gibbons J.G."/>
            <person name="Terashima K."/>
            <person name="Grigoriev I.V."/>
            <person name="Hibbett D."/>
        </authorList>
    </citation>
    <scope>NUCLEOTIDE SEQUENCE [LARGE SCALE GENOMIC DNA]</scope>
    <source>
        <strain evidence="5 6">TFB7810</strain>
    </source>
</reference>
<evidence type="ECO:0000256" key="2">
    <source>
        <dbReference type="ARBA" id="ARBA00022670"/>
    </source>
</evidence>
<keyword evidence="6" id="KW-1185">Reference proteome</keyword>
<sequence>MPALSTNSGGEEGVFNVLLTGFGPFQNHKPENPSWLAVKPLHNVVIPLDSDPVVIDGQVVMRATSSKQWLVKISALQIPVEYEAVMDTVPKLHLRPPVLPDEVKDDFYPLPPDKGYDFIFHVGVAGRGPLRMEKLGHKLGYHMKDAVGRMAPIVKGPPSEFGRREIEDTVSVGEQPLQVGERLGLGFEMESAGDSYSARPNRGFGVGYEKFSDGQSSMLLQNLTFVQAVPEIYTDIDVSRLVYDLRNSGIEQIYSSMDAGHYICDFTYYCSLAESKRNGKPYEKDRNTQVLFVHCPPVGQPLTTEDVTEAIRRIVFWVCSELAEIHDLAA</sequence>
<organism evidence="5 6">
    <name type="scientific">Lentinula detonsa</name>
    <dbReference type="NCBI Taxonomy" id="2804962"/>
    <lineage>
        <taxon>Eukaryota</taxon>
        <taxon>Fungi</taxon>
        <taxon>Dikarya</taxon>
        <taxon>Basidiomycota</taxon>
        <taxon>Agaricomycotina</taxon>
        <taxon>Agaricomycetes</taxon>
        <taxon>Agaricomycetidae</taxon>
        <taxon>Agaricales</taxon>
        <taxon>Marasmiineae</taxon>
        <taxon>Omphalotaceae</taxon>
        <taxon>Lentinula</taxon>
    </lineage>
</organism>
<accession>A0A9W8P8M2</accession>